<comment type="caution">
    <text evidence="2">The sequence shown here is derived from an EMBL/GenBank/DDBJ whole genome shotgun (WGS) entry which is preliminary data.</text>
</comment>
<feature type="transmembrane region" description="Helical" evidence="1">
    <location>
        <begin position="351"/>
        <end position="372"/>
    </location>
</feature>
<keyword evidence="1" id="KW-1133">Transmembrane helix</keyword>
<evidence type="ECO:0000313" key="3">
    <source>
        <dbReference type="Proteomes" id="UP000660862"/>
    </source>
</evidence>
<dbReference type="InterPro" id="IPR005625">
    <property type="entry name" value="PepSY-ass_TM"/>
</dbReference>
<evidence type="ECO:0000256" key="1">
    <source>
        <dbReference type="SAM" id="Phobius"/>
    </source>
</evidence>
<organism evidence="2 3">
    <name type="scientific">Parapedobacter pyrenivorans</name>
    <dbReference type="NCBI Taxonomy" id="1305674"/>
    <lineage>
        <taxon>Bacteria</taxon>
        <taxon>Pseudomonadati</taxon>
        <taxon>Bacteroidota</taxon>
        <taxon>Sphingobacteriia</taxon>
        <taxon>Sphingobacteriales</taxon>
        <taxon>Sphingobacteriaceae</taxon>
        <taxon>Parapedobacter</taxon>
    </lineage>
</organism>
<dbReference type="Proteomes" id="UP000660862">
    <property type="component" value="Unassembled WGS sequence"/>
</dbReference>
<dbReference type="EMBL" id="BMER01000004">
    <property type="protein sequence ID" value="GGG96606.1"/>
    <property type="molecule type" value="Genomic_DNA"/>
</dbReference>
<evidence type="ECO:0000313" key="2">
    <source>
        <dbReference type="EMBL" id="GGG96606.1"/>
    </source>
</evidence>
<keyword evidence="1" id="KW-0472">Membrane</keyword>
<accession>A0A917HYU8</accession>
<name>A0A917HYU8_9SPHI</name>
<reference evidence="2" key="2">
    <citation type="submission" date="2020-09" db="EMBL/GenBank/DDBJ databases">
        <authorList>
            <person name="Sun Q."/>
            <person name="Zhou Y."/>
        </authorList>
    </citation>
    <scope>NUCLEOTIDE SEQUENCE</scope>
    <source>
        <strain evidence="2">CGMCC 1.12195</strain>
    </source>
</reference>
<keyword evidence="3" id="KW-1185">Reference proteome</keyword>
<dbReference type="AlphaFoldDB" id="A0A917HYU8"/>
<protein>
    <submittedName>
        <fullName evidence="2">Membrane protein</fullName>
    </submittedName>
</protein>
<dbReference type="PROSITE" id="PS51257">
    <property type="entry name" value="PROKAR_LIPOPROTEIN"/>
    <property type="match status" value="1"/>
</dbReference>
<dbReference type="RefSeq" id="WP_188507361.1">
    <property type="nucleotide sequence ID" value="NZ_BMER01000004.1"/>
</dbReference>
<dbReference type="PANTHER" id="PTHR34219">
    <property type="entry name" value="IRON-REGULATED INNER MEMBRANE PROTEIN-RELATED"/>
    <property type="match status" value="1"/>
</dbReference>
<reference evidence="2" key="1">
    <citation type="journal article" date="2014" name="Int. J. Syst. Evol. Microbiol.">
        <title>Complete genome sequence of Corynebacterium casei LMG S-19264T (=DSM 44701T), isolated from a smear-ripened cheese.</title>
        <authorList>
            <consortium name="US DOE Joint Genome Institute (JGI-PGF)"/>
            <person name="Walter F."/>
            <person name="Albersmeier A."/>
            <person name="Kalinowski J."/>
            <person name="Ruckert C."/>
        </authorList>
    </citation>
    <scope>NUCLEOTIDE SEQUENCE</scope>
    <source>
        <strain evidence="2">CGMCC 1.12195</strain>
    </source>
</reference>
<dbReference type="PANTHER" id="PTHR34219:SF3">
    <property type="entry name" value="BLL7967 PROTEIN"/>
    <property type="match status" value="1"/>
</dbReference>
<proteinExistence type="predicted"/>
<feature type="transmembrane region" description="Helical" evidence="1">
    <location>
        <begin position="206"/>
        <end position="226"/>
    </location>
</feature>
<keyword evidence="1" id="KW-0812">Transmembrane</keyword>
<feature type="transmembrane region" description="Helical" evidence="1">
    <location>
        <begin position="12"/>
        <end position="35"/>
    </location>
</feature>
<sequence length="390" mass="44563">MTVRKLFRKIHLWIGLGSGAIVFILGITGCILVFVDELKPLVYQQRLFVPSATGQPQPLSALLQTAEDAWGEAKPVTAMEIYNDPKRTVHFRAYRGSDREGTWYWDAKQYYESVFVDPYTGGVVATENSEFEFFRVVLFLHWSLLFSNPIGQPIVGVATLLFVLSLITGLILWWPKNRKARRTRFRFRWKASTRLKRKNYDLHNILGFYSISLSFIIALTGLVWAFPWVNDGVQWLANVGTKSETQRIAPLPNEPMEEEAGVIDKVYAAVHARYPDASGYHVYFGQSDDAPINVLIRYRGTTWRDVVEQYSQYSGNWLSTAKFSDKNRGEKLRSMNYDIHVGSILGLPGKILAFLASLIAASLPVTGFIIWYNRKWREKRVKGKGVAKQH</sequence>
<feature type="transmembrane region" description="Helical" evidence="1">
    <location>
        <begin position="150"/>
        <end position="174"/>
    </location>
</feature>
<gene>
    <name evidence="2" type="ORF">GCM10007415_34780</name>
</gene>
<dbReference type="Pfam" id="PF03929">
    <property type="entry name" value="PepSY_TM"/>
    <property type="match status" value="1"/>
</dbReference>